<dbReference type="Proteomes" id="UP001429354">
    <property type="component" value="Unassembled WGS sequence"/>
</dbReference>
<keyword evidence="2" id="KW-1185">Reference proteome</keyword>
<gene>
    <name evidence="1" type="ORF">DT603_00465</name>
</gene>
<dbReference type="EMBL" id="QOVG01000001">
    <property type="protein sequence ID" value="NDK37318.1"/>
    <property type="molecule type" value="Genomic_DNA"/>
</dbReference>
<name>A0ABX0A715_9GAMM</name>
<accession>A0ABX0A715</accession>
<evidence type="ECO:0000313" key="1">
    <source>
        <dbReference type="EMBL" id="NDK37318.1"/>
    </source>
</evidence>
<sequence length="218" mass="24390">MVARRQVDYMHESVYALQVTNPHARRIEIAGTAFEIIPANGKPRVDVPLHEFCHRKIDAVVHQDALKRNLKTARMQGYIDRYKAVERNQLDVEGTIPPQLPFNAAVQMVKAKLAAEPIDAHSIEADTLEFTTAHLYFRPVFAFEYAWNNKLGVIEIDGLTGEVVENGEWFREKVEIAMSRDMLFELGAEVASAVVPGSGYAVKLLNKVTQDKPATGTS</sequence>
<organism evidence="1 2">
    <name type="scientific">Pseudoxanthomonas gei</name>
    <dbReference type="NCBI Taxonomy" id="1383030"/>
    <lineage>
        <taxon>Bacteria</taxon>
        <taxon>Pseudomonadati</taxon>
        <taxon>Pseudomonadota</taxon>
        <taxon>Gammaproteobacteria</taxon>
        <taxon>Lysobacterales</taxon>
        <taxon>Lysobacteraceae</taxon>
        <taxon>Pseudoxanthomonas</taxon>
    </lineage>
</organism>
<protein>
    <submittedName>
        <fullName evidence="1">Uncharacterized protein</fullName>
    </submittedName>
</protein>
<reference evidence="1 2" key="1">
    <citation type="submission" date="2018-07" db="EMBL/GenBank/DDBJ databases">
        <title>Whole genome Sequencing of Pseudoxanthomonas gei KCTC 32298 (T).</title>
        <authorList>
            <person name="Kumar S."/>
            <person name="Bansal K."/>
            <person name="Kaur A."/>
            <person name="Patil P."/>
            <person name="Sharma S."/>
            <person name="Patil P.B."/>
        </authorList>
    </citation>
    <scope>NUCLEOTIDE SEQUENCE [LARGE SCALE GENOMIC DNA]</scope>
    <source>
        <strain evidence="1 2">KCTC 32298</strain>
    </source>
</reference>
<evidence type="ECO:0000313" key="2">
    <source>
        <dbReference type="Proteomes" id="UP001429354"/>
    </source>
</evidence>
<proteinExistence type="predicted"/>
<comment type="caution">
    <text evidence="1">The sequence shown here is derived from an EMBL/GenBank/DDBJ whole genome shotgun (WGS) entry which is preliminary data.</text>
</comment>